<dbReference type="InterPro" id="IPR045340">
    <property type="entry name" value="DUF6533"/>
</dbReference>
<proteinExistence type="predicted"/>
<reference evidence="3 4" key="1">
    <citation type="submission" date="2024-01" db="EMBL/GenBank/DDBJ databases">
        <title>A draft genome for a cacao thread blight-causing isolate of Paramarasmius palmivorus.</title>
        <authorList>
            <person name="Baruah I.K."/>
            <person name="Bukari Y."/>
            <person name="Amoako-Attah I."/>
            <person name="Meinhardt L.W."/>
            <person name="Bailey B.A."/>
            <person name="Cohen S.P."/>
        </authorList>
    </citation>
    <scope>NUCLEOTIDE SEQUENCE [LARGE SCALE GENOMIC DNA]</scope>
    <source>
        <strain evidence="3 4">GH-12</strain>
    </source>
</reference>
<evidence type="ECO:0000313" key="3">
    <source>
        <dbReference type="EMBL" id="KAK7034025.1"/>
    </source>
</evidence>
<keyword evidence="1" id="KW-1133">Transmembrane helix</keyword>
<dbReference type="EMBL" id="JAYKXP010000058">
    <property type="protein sequence ID" value="KAK7034025.1"/>
    <property type="molecule type" value="Genomic_DNA"/>
</dbReference>
<protein>
    <recommendedName>
        <fullName evidence="2">DUF6533 domain-containing protein</fullName>
    </recommendedName>
</protein>
<dbReference type="AlphaFoldDB" id="A0AAW0C8I4"/>
<gene>
    <name evidence="3" type="ORF">VNI00_012456</name>
</gene>
<evidence type="ECO:0000313" key="4">
    <source>
        <dbReference type="Proteomes" id="UP001383192"/>
    </source>
</evidence>
<feature type="transmembrane region" description="Helical" evidence="1">
    <location>
        <begin position="146"/>
        <end position="166"/>
    </location>
</feature>
<dbReference type="Pfam" id="PF20151">
    <property type="entry name" value="DUF6533"/>
    <property type="match status" value="1"/>
</dbReference>
<evidence type="ECO:0000256" key="1">
    <source>
        <dbReference type="SAM" id="Phobius"/>
    </source>
</evidence>
<accession>A0AAW0C8I4</accession>
<dbReference type="Proteomes" id="UP001383192">
    <property type="component" value="Unassembled WGS sequence"/>
</dbReference>
<name>A0AAW0C8I4_9AGAR</name>
<feature type="transmembrane region" description="Helical" evidence="1">
    <location>
        <begin position="113"/>
        <end position="134"/>
    </location>
</feature>
<evidence type="ECO:0000259" key="2">
    <source>
        <dbReference type="Pfam" id="PF20151"/>
    </source>
</evidence>
<organism evidence="3 4">
    <name type="scientific">Paramarasmius palmivorus</name>
    <dbReference type="NCBI Taxonomy" id="297713"/>
    <lineage>
        <taxon>Eukaryota</taxon>
        <taxon>Fungi</taxon>
        <taxon>Dikarya</taxon>
        <taxon>Basidiomycota</taxon>
        <taxon>Agaricomycotina</taxon>
        <taxon>Agaricomycetes</taxon>
        <taxon>Agaricomycetidae</taxon>
        <taxon>Agaricales</taxon>
        <taxon>Marasmiineae</taxon>
        <taxon>Marasmiaceae</taxon>
        <taxon>Paramarasmius</taxon>
    </lineage>
</organism>
<feature type="transmembrane region" description="Helical" evidence="1">
    <location>
        <begin position="80"/>
        <end position="101"/>
    </location>
</feature>
<keyword evidence="4" id="KW-1185">Reference proteome</keyword>
<keyword evidence="1" id="KW-0472">Membrane</keyword>
<comment type="caution">
    <text evidence="3">The sequence shown here is derived from an EMBL/GenBank/DDBJ whole genome shotgun (WGS) entry which is preliminary data.</text>
</comment>
<feature type="domain" description="DUF6533" evidence="2">
    <location>
        <begin position="49"/>
        <end position="91"/>
    </location>
</feature>
<sequence length="370" mass="41402">MAIESDPQTMLEYMLALRVVVFLDDRMLVVQEVAYKPVLIAKRVFNIDASMAILVFDYFVTLGQEVHLVWTNGRWNIGKILFFLTRYVPFVAGFLTLYVDAVEGIGLSACAKLTRAAVYCALVDIIIAEIILTLRVSALWGNDRKVIAFLIMSVTAASSIAVSQIGRVHVAQNTFGEDLYATYGICPPYFANSNAMTTCYVVLVSYETVILTLTVIKAIEHCKVHLPLSEQPQLKPQVIQIVNPDVRRSLTSFSQMVYHITSSFSVRQPLSARERLSSLLTACSITNIVVRYRTTLEYVNLFTSLQPVIHSVLTSRMMLHLKGAAKNAPSTWQNSTLRFGDGHNWEDMPVDDDCIVNDGSWFTSADSHRT</sequence>
<keyword evidence="1" id="KW-0812">Transmembrane</keyword>